<sequence length="123" mass="14281">MNVMCQHRVADRQTRAVRRLHLIALHIYSHRFIAKMMKHLVGSAFSRLQQNKSHGFLYNSLYSIFKGQTSMRAARKYMATSAHEQQLPLRSHQRLAGVSRTYALFLKTPLSWFTGNIANDKSF</sequence>
<proteinExistence type="predicted"/>
<dbReference type="AlphaFoldDB" id="A0A4C1TNR0"/>
<organism evidence="1 2">
    <name type="scientific">Eumeta variegata</name>
    <name type="common">Bagworm moth</name>
    <name type="synonym">Eumeta japonica</name>
    <dbReference type="NCBI Taxonomy" id="151549"/>
    <lineage>
        <taxon>Eukaryota</taxon>
        <taxon>Metazoa</taxon>
        <taxon>Ecdysozoa</taxon>
        <taxon>Arthropoda</taxon>
        <taxon>Hexapoda</taxon>
        <taxon>Insecta</taxon>
        <taxon>Pterygota</taxon>
        <taxon>Neoptera</taxon>
        <taxon>Endopterygota</taxon>
        <taxon>Lepidoptera</taxon>
        <taxon>Glossata</taxon>
        <taxon>Ditrysia</taxon>
        <taxon>Tineoidea</taxon>
        <taxon>Psychidae</taxon>
        <taxon>Oiketicinae</taxon>
        <taxon>Eumeta</taxon>
    </lineage>
</organism>
<evidence type="ECO:0000313" key="2">
    <source>
        <dbReference type="Proteomes" id="UP000299102"/>
    </source>
</evidence>
<dbReference type="EMBL" id="BGZK01000073">
    <property type="protein sequence ID" value="GBP15660.1"/>
    <property type="molecule type" value="Genomic_DNA"/>
</dbReference>
<dbReference type="Proteomes" id="UP000299102">
    <property type="component" value="Unassembled WGS sequence"/>
</dbReference>
<name>A0A4C1TNR0_EUMVA</name>
<accession>A0A4C1TNR0</accession>
<keyword evidence="2" id="KW-1185">Reference proteome</keyword>
<protein>
    <submittedName>
        <fullName evidence="1">Uncharacterized protein</fullName>
    </submittedName>
</protein>
<comment type="caution">
    <text evidence="1">The sequence shown here is derived from an EMBL/GenBank/DDBJ whole genome shotgun (WGS) entry which is preliminary data.</text>
</comment>
<evidence type="ECO:0000313" key="1">
    <source>
        <dbReference type="EMBL" id="GBP15660.1"/>
    </source>
</evidence>
<gene>
    <name evidence="1" type="ORF">EVAR_5353_1</name>
</gene>
<reference evidence="1 2" key="1">
    <citation type="journal article" date="2019" name="Commun. Biol.">
        <title>The bagworm genome reveals a unique fibroin gene that provides high tensile strength.</title>
        <authorList>
            <person name="Kono N."/>
            <person name="Nakamura H."/>
            <person name="Ohtoshi R."/>
            <person name="Tomita M."/>
            <person name="Numata K."/>
            <person name="Arakawa K."/>
        </authorList>
    </citation>
    <scope>NUCLEOTIDE SEQUENCE [LARGE SCALE GENOMIC DNA]</scope>
</reference>